<keyword evidence="2" id="KW-1185">Reference proteome</keyword>
<dbReference type="OrthoDB" id="9796517at2"/>
<dbReference type="InterPro" id="IPR011013">
    <property type="entry name" value="Gal_mutarotase_sf_dom"/>
</dbReference>
<evidence type="ECO:0000313" key="1">
    <source>
        <dbReference type="EMBL" id="PNU03719.1"/>
    </source>
</evidence>
<organism evidence="1 2">
    <name type="scientific">Novosphingobium guangzhouense</name>
    <dbReference type="NCBI Taxonomy" id="1850347"/>
    <lineage>
        <taxon>Bacteria</taxon>
        <taxon>Pseudomonadati</taxon>
        <taxon>Pseudomonadota</taxon>
        <taxon>Alphaproteobacteria</taxon>
        <taxon>Sphingomonadales</taxon>
        <taxon>Sphingomonadaceae</taxon>
        <taxon>Novosphingobium</taxon>
    </lineage>
</organism>
<dbReference type="Pfam" id="PF01263">
    <property type="entry name" value="Aldose_epim"/>
    <property type="match status" value="1"/>
</dbReference>
<dbReference type="AlphaFoldDB" id="A0A2K2FY41"/>
<dbReference type="EMBL" id="LYMM01000045">
    <property type="protein sequence ID" value="PNU03719.1"/>
    <property type="molecule type" value="Genomic_DNA"/>
</dbReference>
<name>A0A2K2FY41_9SPHN</name>
<dbReference type="GO" id="GO:0030246">
    <property type="term" value="F:carbohydrate binding"/>
    <property type="evidence" value="ECO:0007669"/>
    <property type="project" value="InterPro"/>
</dbReference>
<dbReference type="GO" id="GO:0016853">
    <property type="term" value="F:isomerase activity"/>
    <property type="evidence" value="ECO:0007669"/>
    <property type="project" value="InterPro"/>
</dbReference>
<sequence>MIQLRSGSSEATLLPHLGGSIGSFAVGGRDILRPTSAAAESPLDAACFPLVPYANRIADGRFSFAGEDYAVPQNVAGFEHPIHGLGWIMPWMVRAEDTDRAVLACIHAADAHWPWDWMATQTFVLEDGALHVTLEVVNRSDRAMPCALGQHPYFVREPGAQVTFAAQGVWLSDARMIPSVTAPADTFGDFAGGAVPDPVMLTDNCWFGWQGEARLGTVKVTAPQAGFVHLYAPPGEDFMCIEPTTAMPDAFGRAEGGMTALEPDETLAMTMVVRA</sequence>
<reference evidence="1 2" key="1">
    <citation type="submission" date="2016-05" db="EMBL/GenBank/DDBJ databases">
        <title>Complete genome sequence of Novosphingobium guangzhouense SA925(T).</title>
        <authorList>
            <person name="Sha S."/>
        </authorList>
    </citation>
    <scope>NUCLEOTIDE SEQUENCE [LARGE SCALE GENOMIC DNA]</scope>
    <source>
        <strain evidence="1 2">SA925</strain>
    </source>
</reference>
<dbReference type="RefSeq" id="WP_103097175.1">
    <property type="nucleotide sequence ID" value="NZ_LYMM01000045.1"/>
</dbReference>
<dbReference type="InterPro" id="IPR008183">
    <property type="entry name" value="Aldose_1/G6P_1-epimerase"/>
</dbReference>
<evidence type="ECO:0000313" key="2">
    <source>
        <dbReference type="Proteomes" id="UP000236327"/>
    </source>
</evidence>
<dbReference type="CDD" id="cd09021">
    <property type="entry name" value="Aldose_epim_Ec_YphB"/>
    <property type="match status" value="1"/>
</dbReference>
<dbReference type="Gene3D" id="2.70.98.10">
    <property type="match status" value="1"/>
</dbReference>
<accession>A0A2K2FY41</accession>
<dbReference type="Proteomes" id="UP000236327">
    <property type="component" value="Unassembled WGS sequence"/>
</dbReference>
<proteinExistence type="predicted"/>
<dbReference type="InterPro" id="IPR014718">
    <property type="entry name" value="GH-type_carb-bd"/>
</dbReference>
<comment type="caution">
    <text evidence="1">The sequence shown here is derived from an EMBL/GenBank/DDBJ whole genome shotgun (WGS) entry which is preliminary data.</text>
</comment>
<gene>
    <name evidence="1" type="ORF">A8V01_22905</name>
</gene>
<dbReference type="SUPFAM" id="SSF74650">
    <property type="entry name" value="Galactose mutarotase-like"/>
    <property type="match status" value="1"/>
</dbReference>
<protein>
    <submittedName>
        <fullName evidence="1">Galactose mutarotase</fullName>
    </submittedName>
</protein>
<dbReference type="GO" id="GO:0005975">
    <property type="term" value="P:carbohydrate metabolic process"/>
    <property type="evidence" value="ECO:0007669"/>
    <property type="project" value="InterPro"/>
</dbReference>